<keyword evidence="17" id="KW-1185">Reference proteome</keyword>
<evidence type="ECO:0000313" key="16">
    <source>
        <dbReference type="EMBL" id="PSF32671.1"/>
    </source>
</evidence>
<evidence type="ECO:0000256" key="5">
    <source>
        <dbReference type="ARBA" id="ARBA00022745"/>
    </source>
</evidence>
<dbReference type="InterPro" id="IPR043128">
    <property type="entry name" value="Rev_trsase/Diguanyl_cyclase"/>
</dbReference>
<protein>
    <submittedName>
        <fullName evidence="16">Diguanylate cyclase</fullName>
    </submittedName>
</protein>
<keyword evidence="9" id="KW-0902">Two-component regulatory system</keyword>
<dbReference type="NCBIfam" id="TIGR00254">
    <property type="entry name" value="GGDEF"/>
    <property type="match status" value="1"/>
</dbReference>
<feature type="transmembrane region" description="Helical" evidence="12">
    <location>
        <begin position="64"/>
        <end position="84"/>
    </location>
</feature>
<name>A0A2T1LSD4_9CHRO</name>
<dbReference type="SUPFAM" id="SSF55781">
    <property type="entry name" value="GAF domain-like"/>
    <property type="match status" value="1"/>
</dbReference>
<dbReference type="Pfam" id="PF00990">
    <property type="entry name" value="GGDEF"/>
    <property type="match status" value="1"/>
</dbReference>
<sequence length="663" mass="76341">MWEWITNIISPNNYIPHGHCYLWQTPLIWLHVVSDMMIAAAYYSIPIMLVYFVQKRQDVPFKAIFILFSVFILSCGTTHVLEVWTLWYPAYWLSGVTKAFTALVSVYTAVELYPLIPQALVLPSSTQLENLNQELANQIQERQFIEQEVRNLNAELEQRVKERTADLEEANIMLQIEIAERHQAELALMKSKQLSEQIAQFTPNILYIFDLKEQQTIYCNRFVSDILGYTPDEIQNPDTNPIEDYIHPADREAVKQHLVRCSSLSQGNYLEIEYQIKDSHGNWHWFNARDTFFEKGTDGKIQQILGIASDITERKKAELKLQEINDQFSERLKELERRTQEMIRLGEMTDFLQACLTVSEAETALADLLRPLFIKSSGAVFVMKESRNLVEAVAIWGNSISSQMVFHPYECWALRRGSIHTGEKTSPNLYCKHIHQDPIPEATLCLPMMAQGETLGLLYLNFEFPDDLTPAKRRLAETVSKQIAISLANLKLRETLQQQSFRDSLTGLYNRRYLEATITRELHQAIRNKQSLSVLMMDIDYFKSFNDTWGHDAGDAILRAIGNFLQENVRNSDIPCRYGGEELVIIMPNSSLENTKTRAEEIRQGIKQLKVHIEGKELASISVSIGLASFPYHGTTYEQLFRLADEALYQAKQNGRDCVLYIT</sequence>
<dbReference type="InterPro" id="IPR035965">
    <property type="entry name" value="PAS-like_dom_sf"/>
</dbReference>
<feature type="domain" description="PAC" evidence="14">
    <location>
        <begin position="270"/>
        <end position="323"/>
    </location>
</feature>
<evidence type="ECO:0000256" key="1">
    <source>
        <dbReference type="ARBA" id="ARBA00001935"/>
    </source>
</evidence>
<evidence type="ECO:0000256" key="12">
    <source>
        <dbReference type="SAM" id="Phobius"/>
    </source>
</evidence>
<dbReference type="SMART" id="SM00267">
    <property type="entry name" value="GGDEF"/>
    <property type="match status" value="1"/>
</dbReference>
<dbReference type="InterPro" id="IPR029787">
    <property type="entry name" value="Nucleotide_cyclase"/>
</dbReference>
<keyword evidence="8" id="KW-0186">Copper</keyword>
<evidence type="ECO:0000256" key="11">
    <source>
        <dbReference type="SAM" id="Coils"/>
    </source>
</evidence>
<gene>
    <name evidence="16" type="ORF">C7H19_21335</name>
</gene>
<evidence type="ECO:0000256" key="10">
    <source>
        <dbReference type="ARBA" id="ARBA00023136"/>
    </source>
</evidence>
<feature type="coiled-coil region" evidence="11">
    <location>
        <begin position="307"/>
        <end position="345"/>
    </location>
</feature>
<dbReference type="InterPro" id="IPR013655">
    <property type="entry name" value="PAS_fold_3"/>
</dbReference>
<keyword evidence="5" id="KW-0936">Ethylene signaling pathway</keyword>
<evidence type="ECO:0000313" key="17">
    <source>
        <dbReference type="Proteomes" id="UP000239001"/>
    </source>
</evidence>
<dbReference type="Gene3D" id="3.30.70.270">
    <property type="match status" value="1"/>
</dbReference>
<accession>A0A2T1LSD4</accession>
<dbReference type="GO" id="GO:0043709">
    <property type="term" value="P:cell adhesion involved in single-species biofilm formation"/>
    <property type="evidence" value="ECO:0007669"/>
    <property type="project" value="TreeGrafter"/>
</dbReference>
<keyword evidence="10 12" id="KW-0472">Membrane</keyword>
<evidence type="ECO:0000259" key="14">
    <source>
        <dbReference type="PROSITE" id="PS50113"/>
    </source>
</evidence>
<dbReference type="InterPro" id="IPR000014">
    <property type="entry name" value="PAS"/>
</dbReference>
<comment type="caution">
    <text evidence="16">The sequence shown here is derived from an EMBL/GenBank/DDBJ whole genome shotgun (WGS) entry which is preliminary data.</text>
</comment>
<dbReference type="SMART" id="SM00065">
    <property type="entry name" value="GAF"/>
    <property type="match status" value="1"/>
</dbReference>
<dbReference type="SMART" id="SM00091">
    <property type="entry name" value="PAS"/>
    <property type="match status" value="1"/>
</dbReference>
<feature type="transmembrane region" description="Helical" evidence="12">
    <location>
        <begin position="28"/>
        <end position="52"/>
    </location>
</feature>
<evidence type="ECO:0000256" key="3">
    <source>
        <dbReference type="ARBA" id="ARBA00009842"/>
    </source>
</evidence>
<comment type="cofactor">
    <cofactor evidence="1">
        <name>Cu cation</name>
        <dbReference type="ChEBI" id="CHEBI:23378"/>
    </cofactor>
</comment>
<dbReference type="GO" id="GO:1902201">
    <property type="term" value="P:negative regulation of bacterial-type flagellum-dependent cell motility"/>
    <property type="evidence" value="ECO:0007669"/>
    <property type="project" value="TreeGrafter"/>
</dbReference>
<evidence type="ECO:0000259" key="13">
    <source>
        <dbReference type="PROSITE" id="PS50112"/>
    </source>
</evidence>
<keyword evidence="4 12" id="KW-0812">Transmembrane</keyword>
<comment type="subcellular location">
    <subcellularLocation>
        <location evidence="2">Endoplasmic reticulum membrane</location>
        <topology evidence="2">Multi-pass membrane protein</topology>
    </subcellularLocation>
</comment>
<feature type="domain" description="PAS" evidence="13">
    <location>
        <begin position="191"/>
        <end position="258"/>
    </location>
</feature>
<dbReference type="RefSeq" id="WP_106458936.1">
    <property type="nucleotide sequence ID" value="NZ_PXOH01000036.1"/>
</dbReference>
<dbReference type="InterPro" id="IPR050469">
    <property type="entry name" value="Diguanylate_Cyclase"/>
</dbReference>
<keyword evidence="11" id="KW-0175">Coiled coil</keyword>
<proteinExistence type="inferred from homology"/>
<feature type="domain" description="GGDEF" evidence="15">
    <location>
        <begin position="530"/>
        <end position="663"/>
    </location>
</feature>
<dbReference type="PROSITE" id="PS50887">
    <property type="entry name" value="GGDEF"/>
    <property type="match status" value="1"/>
</dbReference>
<feature type="coiled-coil region" evidence="11">
    <location>
        <begin position="128"/>
        <end position="173"/>
    </location>
</feature>
<keyword evidence="6" id="KW-0256">Endoplasmic reticulum</keyword>
<dbReference type="Gene3D" id="3.30.450.40">
    <property type="match status" value="1"/>
</dbReference>
<dbReference type="AlphaFoldDB" id="A0A2T1LSD4"/>
<organism evidence="16 17">
    <name type="scientific">Aphanothece hegewaldii CCALA 016</name>
    <dbReference type="NCBI Taxonomy" id="2107694"/>
    <lineage>
        <taxon>Bacteria</taxon>
        <taxon>Bacillati</taxon>
        <taxon>Cyanobacteriota</taxon>
        <taxon>Cyanophyceae</taxon>
        <taxon>Oscillatoriophycideae</taxon>
        <taxon>Chroococcales</taxon>
        <taxon>Aphanothecaceae</taxon>
        <taxon>Aphanothece</taxon>
    </lineage>
</organism>
<keyword evidence="7 12" id="KW-1133">Transmembrane helix</keyword>
<dbReference type="CDD" id="cd01949">
    <property type="entry name" value="GGDEF"/>
    <property type="match status" value="1"/>
</dbReference>
<dbReference type="PROSITE" id="PS50112">
    <property type="entry name" value="PAS"/>
    <property type="match status" value="1"/>
</dbReference>
<dbReference type="InterPro" id="IPR000160">
    <property type="entry name" value="GGDEF_dom"/>
</dbReference>
<dbReference type="PROSITE" id="PS50113">
    <property type="entry name" value="PAC"/>
    <property type="match status" value="1"/>
</dbReference>
<evidence type="ECO:0000256" key="7">
    <source>
        <dbReference type="ARBA" id="ARBA00022989"/>
    </source>
</evidence>
<evidence type="ECO:0000256" key="4">
    <source>
        <dbReference type="ARBA" id="ARBA00022692"/>
    </source>
</evidence>
<dbReference type="InterPro" id="IPR029016">
    <property type="entry name" value="GAF-like_dom_sf"/>
</dbReference>
<dbReference type="SUPFAM" id="SSF55073">
    <property type="entry name" value="Nucleotide cyclase"/>
    <property type="match status" value="1"/>
</dbReference>
<dbReference type="PANTHER" id="PTHR45138:SF9">
    <property type="entry name" value="DIGUANYLATE CYCLASE DGCM-RELATED"/>
    <property type="match status" value="1"/>
</dbReference>
<dbReference type="GO" id="GO:0052621">
    <property type="term" value="F:diguanylate cyclase activity"/>
    <property type="evidence" value="ECO:0007669"/>
    <property type="project" value="TreeGrafter"/>
</dbReference>
<dbReference type="GO" id="GO:0005886">
    <property type="term" value="C:plasma membrane"/>
    <property type="evidence" value="ECO:0007669"/>
    <property type="project" value="TreeGrafter"/>
</dbReference>
<dbReference type="InterPro" id="IPR003018">
    <property type="entry name" value="GAF"/>
</dbReference>
<dbReference type="CDD" id="cd00130">
    <property type="entry name" value="PAS"/>
    <property type="match status" value="1"/>
</dbReference>
<reference evidence="16 17" key="1">
    <citation type="submission" date="2018-03" db="EMBL/GenBank/DDBJ databases">
        <title>The ancient ancestry and fast evolution of plastids.</title>
        <authorList>
            <person name="Moore K.R."/>
            <person name="Magnabosco C."/>
            <person name="Momper L."/>
            <person name="Gold D.A."/>
            <person name="Bosak T."/>
            <person name="Fournier G.P."/>
        </authorList>
    </citation>
    <scope>NUCLEOTIDE SEQUENCE [LARGE SCALE GENOMIC DNA]</scope>
    <source>
        <strain evidence="16 17">CCALA 016</strain>
    </source>
</reference>
<dbReference type="Pfam" id="PF25487">
    <property type="entry name" value="ETR1_N"/>
    <property type="match status" value="1"/>
</dbReference>
<evidence type="ECO:0000256" key="9">
    <source>
        <dbReference type="ARBA" id="ARBA00023012"/>
    </source>
</evidence>
<dbReference type="EMBL" id="PXOH01000036">
    <property type="protein sequence ID" value="PSF32671.1"/>
    <property type="molecule type" value="Genomic_DNA"/>
</dbReference>
<dbReference type="PANTHER" id="PTHR45138">
    <property type="entry name" value="REGULATORY COMPONENTS OF SENSORY TRANSDUCTION SYSTEM"/>
    <property type="match status" value="1"/>
</dbReference>
<evidence type="ECO:0000256" key="8">
    <source>
        <dbReference type="ARBA" id="ARBA00023008"/>
    </source>
</evidence>
<reference evidence="16 17" key="2">
    <citation type="submission" date="2018-03" db="EMBL/GenBank/DDBJ databases">
        <authorList>
            <person name="Keele B.F."/>
        </authorList>
    </citation>
    <scope>NUCLEOTIDE SEQUENCE [LARGE SCALE GENOMIC DNA]</scope>
    <source>
        <strain evidence="16 17">CCALA 016</strain>
    </source>
</reference>
<dbReference type="InterPro" id="IPR058544">
    <property type="entry name" value="ETR1_N"/>
</dbReference>
<dbReference type="OrthoDB" id="9812260at2"/>
<dbReference type="Proteomes" id="UP000239001">
    <property type="component" value="Unassembled WGS sequence"/>
</dbReference>
<evidence type="ECO:0000256" key="6">
    <source>
        <dbReference type="ARBA" id="ARBA00022824"/>
    </source>
</evidence>
<dbReference type="InterPro" id="IPR000700">
    <property type="entry name" value="PAS-assoc_C"/>
</dbReference>
<dbReference type="NCBIfam" id="TIGR00229">
    <property type="entry name" value="sensory_box"/>
    <property type="match status" value="1"/>
</dbReference>
<dbReference type="FunFam" id="3.30.70.270:FF:000001">
    <property type="entry name" value="Diguanylate cyclase domain protein"/>
    <property type="match status" value="1"/>
</dbReference>
<dbReference type="SUPFAM" id="SSF55785">
    <property type="entry name" value="PYP-like sensor domain (PAS domain)"/>
    <property type="match status" value="1"/>
</dbReference>
<evidence type="ECO:0000259" key="15">
    <source>
        <dbReference type="PROSITE" id="PS50887"/>
    </source>
</evidence>
<dbReference type="Pfam" id="PF08447">
    <property type="entry name" value="PAS_3"/>
    <property type="match status" value="1"/>
</dbReference>
<dbReference type="Pfam" id="PF01590">
    <property type="entry name" value="GAF"/>
    <property type="match status" value="1"/>
</dbReference>
<comment type="similarity">
    <text evidence="3">Belongs to the ethylene receptor family.</text>
</comment>
<dbReference type="Gene3D" id="3.30.450.20">
    <property type="entry name" value="PAS domain"/>
    <property type="match status" value="1"/>
</dbReference>
<evidence type="ECO:0000256" key="2">
    <source>
        <dbReference type="ARBA" id="ARBA00004477"/>
    </source>
</evidence>